<sequence length="603" mass="68360">MDKSLLRKRLLPILTVLLLSAGCLTAAGIKKDVFPTENKKFQKFTDQLFQEEVSSNTLNLHYTLANPSSYGITDYPISLGSLRSEAIPASYTAIENYQTKLHSYNYEKLSEENQMTYDILDQDFSTQLSLGDNYMLTEVLSPSLGIQAQLPVLLAEYTFRTEQDIADYLNLLTSIPKYFEEIVVFEQEKSEKGLFMSDATVDRIAEQCNAFVESASSNYLTAMFREKLEDMASGASSEASYQPSPQDIDRYIEAHQKVMDTQVFPAYQNLVKGLTALKGTGKNPNGLAGYPNGVEYYTYLIRKDVGDFSSLEEIEQRLYKQLLADYQEMQQLITAHPDLITQATELEASSSNVAADVPTTDVPKEMLESLEKKIQTDFPKAADTSYEIKYVHPSLEEFLSPAFYLTPPVDTQSPNVIYINNGTPSSSLDLFTTLAHEGFPGHLYQTLYFVQQDPSNIRYLLSNSGYVEGWATYVESYAYGYADADPAVTRLLWLNRSVNLCLYSIMDMGIHYRGWTVDTVKEYLQEFGIASEEIASEIFQYIVENPANYLKYYVGYLNFLDLKTEMQTSLGDSFNLKEFHKEILKLGPSQFPVLKKYLKSEML</sequence>
<evidence type="ECO:0000313" key="2">
    <source>
        <dbReference type="EMBL" id="SHE79335.1"/>
    </source>
</evidence>
<dbReference type="Proteomes" id="UP000184245">
    <property type="component" value="Unassembled WGS sequence"/>
</dbReference>
<protein>
    <submittedName>
        <fullName evidence="2">Uncharacterized conserved protein, DUF885 familyt</fullName>
    </submittedName>
</protein>
<dbReference type="PROSITE" id="PS51257">
    <property type="entry name" value="PROKAR_LIPOPROTEIN"/>
    <property type="match status" value="1"/>
</dbReference>
<dbReference type="EMBL" id="FQVI01000006">
    <property type="protein sequence ID" value="SHE79335.1"/>
    <property type="molecule type" value="Genomic_DNA"/>
</dbReference>
<evidence type="ECO:0000313" key="3">
    <source>
        <dbReference type="Proteomes" id="UP000184245"/>
    </source>
</evidence>
<reference evidence="2 3" key="1">
    <citation type="submission" date="2016-11" db="EMBL/GenBank/DDBJ databases">
        <authorList>
            <person name="Jaros S."/>
            <person name="Januszkiewicz K."/>
            <person name="Wedrychowicz H."/>
        </authorList>
    </citation>
    <scope>NUCLEOTIDE SEQUENCE [LARGE SCALE GENOMIC DNA]</scope>
    <source>
        <strain evidence="2 3">DSM 17459</strain>
    </source>
</reference>
<dbReference type="Pfam" id="PF05960">
    <property type="entry name" value="DUF885"/>
    <property type="match status" value="1"/>
</dbReference>
<gene>
    <name evidence="2" type="ORF">SAMN02745158_01564</name>
</gene>
<accession>A0A1M4WDS6</accession>
<dbReference type="RefSeq" id="WP_072850596.1">
    <property type="nucleotide sequence ID" value="NZ_FQVI01000006.1"/>
</dbReference>
<feature type="chain" id="PRO_5038412122" evidence="1">
    <location>
        <begin position="27"/>
        <end position="603"/>
    </location>
</feature>
<feature type="signal peptide" evidence="1">
    <location>
        <begin position="1"/>
        <end position="26"/>
    </location>
</feature>
<evidence type="ECO:0000256" key="1">
    <source>
        <dbReference type="SAM" id="SignalP"/>
    </source>
</evidence>
<keyword evidence="3" id="KW-1185">Reference proteome</keyword>
<dbReference type="STRING" id="1122155.SAMN02745158_01564"/>
<dbReference type="InterPro" id="IPR010281">
    <property type="entry name" value="DUF885"/>
</dbReference>
<proteinExistence type="predicted"/>
<dbReference type="OrthoDB" id="9760040at2"/>
<dbReference type="PANTHER" id="PTHR33361:SF2">
    <property type="entry name" value="DUF885 DOMAIN-CONTAINING PROTEIN"/>
    <property type="match status" value="1"/>
</dbReference>
<name>A0A1M4WDS6_9CLOT</name>
<dbReference type="SUPFAM" id="SSF55486">
    <property type="entry name" value="Metalloproteases ('zincins'), catalytic domain"/>
    <property type="match status" value="1"/>
</dbReference>
<keyword evidence="1" id="KW-0732">Signal</keyword>
<dbReference type="AlphaFoldDB" id="A0A1M4WDS6"/>
<organism evidence="2 3">
    <name type="scientific">Lactonifactor longoviformis DSM 17459</name>
    <dbReference type="NCBI Taxonomy" id="1122155"/>
    <lineage>
        <taxon>Bacteria</taxon>
        <taxon>Bacillati</taxon>
        <taxon>Bacillota</taxon>
        <taxon>Clostridia</taxon>
        <taxon>Eubacteriales</taxon>
        <taxon>Clostridiaceae</taxon>
        <taxon>Lactonifactor</taxon>
    </lineage>
</organism>
<dbReference type="PANTHER" id="PTHR33361">
    <property type="entry name" value="GLR0591 PROTEIN"/>
    <property type="match status" value="1"/>
</dbReference>